<evidence type="ECO:0000313" key="9">
    <source>
        <dbReference type="EMBL" id="QVY59783.1"/>
    </source>
</evidence>
<sequence length="482" mass="54102">MEITAGYLPEMNNETIEYREIIYSYNGLTAKVKVPQLSPQQLSKIMSIVKANAHILKSFSVSELVAIIDQAIHILLDRQSKQRRLAETWLPIITGYDQEIIRTGLTTFLQRFRKHELQRFLVEDFGNPQLLDDFQPLVKGGYSKAVGADVTGHIWAGNVPGLPLWSFISALLVKSGSVGKTASEEPLFAGLFADILAEVEPKIKNCFAIVTWKGGDEEREALFFEGCETIIAYGSDQSLASIKQRVPVTSKLISHGHKISFSIIGKESLHMQKAVETSHLAALDLIRYDQQGCYSPQAIFVQKGGLITPGEFAKYLAHELSALEIRFPRRELSIEESASFIRNQQREEMSLFAEENKEIISDENGRWIVIYKDHSSEFLPSVLNRSIQVFAFDEIDEVLEKIKHYKKWLQTAGMSTSPENVFLWSQKLSLHGVTRMTGIGRMTSPEAGWHQDGGFSLADLVKMTDIEASTLELAEPLSAYSN</sequence>
<evidence type="ECO:0000256" key="3">
    <source>
        <dbReference type="ARBA" id="ARBA00010915"/>
    </source>
</evidence>
<comment type="catalytic activity">
    <reaction evidence="7 8">
        <text>a long-chain fatty aldehyde + NADP(+) + CoA = a long-chain fatty acyl-CoA + NADPH + H(+)</text>
        <dbReference type="Rhea" id="RHEA:15437"/>
        <dbReference type="ChEBI" id="CHEBI:15378"/>
        <dbReference type="ChEBI" id="CHEBI:17176"/>
        <dbReference type="ChEBI" id="CHEBI:57287"/>
        <dbReference type="ChEBI" id="CHEBI:57783"/>
        <dbReference type="ChEBI" id="CHEBI:58349"/>
        <dbReference type="ChEBI" id="CHEBI:83139"/>
        <dbReference type="EC" id="1.2.1.50"/>
    </reaction>
</comment>
<dbReference type="Gene3D" id="3.40.309.10">
    <property type="entry name" value="Aldehyde Dehydrogenase, Chain A, domain 2"/>
    <property type="match status" value="1"/>
</dbReference>
<evidence type="ECO:0000256" key="8">
    <source>
        <dbReference type="PIRNR" id="PIRNR009414"/>
    </source>
</evidence>
<gene>
    <name evidence="9" type="ORF">J1899_11980</name>
</gene>
<keyword evidence="5 8" id="KW-0560">Oxidoreductase</keyword>
<organism evidence="9 10">
    <name type="scientific">Cytobacillus gottheilii</name>
    <dbReference type="NCBI Taxonomy" id="859144"/>
    <lineage>
        <taxon>Bacteria</taxon>
        <taxon>Bacillati</taxon>
        <taxon>Bacillota</taxon>
        <taxon>Bacilli</taxon>
        <taxon>Bacillales</taxon>
        <taxon>Bacillaceae</taxon>
        <taxon>Cytobacillus</taxon>
    </lineage>
</organism>
<comment type="function">
    <text evidence="1">LuxC is the fatty acid reductase enzyme responsible for synthesis of the aldehyde substrate for the luminescent reaction catalyzed by luciferase.</text>
</comment>
<comment type="similarity">
    <text evidence="3 8">Belongs to the LuxC family.</text>
</comment>
<evidence type="ECO:0000256" key="7">
    <source>
        <dbReference type="ARBA" id="ARBA00049412"/>
    </source>
</evidence>
<comment type="pathway">
    <text evidence="2">Lipid metabolism; fatty acid reduction for biolumincescence.</text>
</comment>
<dbReference type="InterPro" id="IPR016161">
    <property type="entry name" value="Ald_DH/histidinol_DH"/>
</dbReference>
<evidence type="ECO:0000313" key="10">
    <source>
        <dbReference type="Proteomes" id="UP000679247"/>
    </source>
</evidence>
<dbReference type="InterPro" id="IPR016162">
    <property type="entry name" value="Ald_DH_N"/>
</dbReference>
<evidence type="ECO:0000256" key="6">
    <source>
        <dbReference type="ARBA" id="ARBA00023223"/>
    </source>
</evidence>
<evidence type="ECO:0000256" key="2">
    <source>
        <dbReference type="ARBA" id="ARBA00004908"/>
    </source>
</evidence>
<proteinExistence type="inferred from homology"/>
<dbReference type="Gene3D" id="3.40.605.10">
    <property type="entry name" value="Aldehyde Dehydrogenase, Chain A, domain 1"/>
    <property type="match status" value="1"/>
</dbReference>
<dbReference type="CDD" id="cd07080">
    <property type="entry name" value="ALDH_Acyl-CoA-Red_LuxC"/>
    <property type="match status" value="1"/>
</dbReference>
<dbReference type="Proteomes" id="UP000679247">
    <property type="component" value="Chromosome"/>
</dbReference>
<dbReference type="RefSeq" id="WP_066445358.1">
    <property type="nucleotide sequence ID" value="NZ_CP071709.1"/>
</dbReference>
<accession>A0ABX8F7Q1</accession>
<dbReference type="Pfam" id="PF05893">
    <property type="entry name" value="LuxC"/>
    <property type="match status" value="1"/>
</dbReference>
<dbReference type="EMBL" id="CP071709">
    <property type="protein sequence ID" value="QVY59783.1"/>
    <property type="molecule type" value="Genomic_DNA"/>
</dbReference>
<dbReference type="PIRSF" id="PIRSF009414">
    <property type="entry name" value="LuxC"/>
    <property type="match status" value="1"/>
</dbReference>
<keyword evidence="10" id="KW-1185">Reference proteome</keyword>
<evidence type="ECO:0000256" key="5">
    <source>
        <dbReference type="ARBA" id="ARBA00023002"/>
    </source>
</evidence>
<dbReference type="EC" id="1.2.1.50" evidence="8"/>
<evidence type="ECO:0000256" key="1">
    <source>
        <dbReference type="ARBA" id="ARBA00003277"/>
    </source>
</evidence>
<name>A0ABX8F7Q1_9BACI</name>
<evidence type="ECO:0000256" key="4">
    <source>
        <dbReference type="ARBA" id="ARBA00022857"/>
    </source>
</evidence>
<dbReference type="InterPro" id="IPR008670">
    <property type="entry name" value="CoA_reduct_LuxC"/>
</dbReference>
<protein>
    <recommendedName>
        <fullName evidence="8">Acyl-CoA reductase</fullName>
        <ecNumber evidence="8">1.2.1.50</ecNumber>
    </recommendedName>
</protein>
<keyword evidence="4 8" id="KW-0521">NADP</keyword>
<dbReference type="SUPFAM" id="SSF53720">
    <property type="entry name" value="ALDH-like"/>
    <property type="match status" value="1"/>
</dbReference>
<keyword evidence="6" id="KW-0455">Luminescence</keyword>
<reference evidence="9 10" key="1">
    <citation type="submission" date="2021-03" db="EMBL/GenBank/DDBJ databases">
        <title>The first data on the complete genome of the tetrodotoxin-producing bacterium.</title>
        <authorList>
            <person name="Melnikova D.I."/>
            <person name="Nijland R."/>
            <person name="Magarlamov T.Y."/>
        </authorList>
    </citation>
    <scope>NUCLEOTIDE SEQUENCE [LARGE SCALE GENOMIC DNA]</scope>
    <source>
        <strain evidence="9 10">1839</strain>
    </source>
</reference>
<dbReference type="InterPro" id="IPR016163">
    <property type="entry name" value="Ald_DH_C"/>
</dbReference>